<dbReference type="GO" id="GO:0046872">
    <property type="term" value="F:metal ion binding"/>
    <property type="evidence" value="ECO:0007669"/>
    <property type="project" value="UniProtKB-KW"/>
</dbReference>
<keyword evidence="5" id="KW-0408">Iron</keyword>
<dbReference type="Proteomes" id="UP001159042">
    <property type="component" value="Unassembled WGS sequence"/>
</dbReference>
<dbReference type="Gene3D" id="2.60.120.1520">
    <property type="match status" value="1"/>
</dbReference>
<keyword evidence="3" id="KW-0223">Dioxygenase</keyword>
<keyword evidence="7" id="KW-1185">Reference proteome</keyword>
<dbReference type="SUPFAM" id="SSF51197">
    <property type="entry name" value="Clavaminate synthase-like"/>
    <property type="match status" value="1"/>
</dbReference>
<dbReference type="InterPro" id="IPR032862">
    <property type="entry name" value="ALKBH6"/>
</dbReference>
<dbReference type="GO" id="GO:0005634">
    <property type="term" value="C:nucleus"/>
    <property type="evidence" value="ECO:0007669"/>
    <property type="project" value="TreeGrafter"/>
</dbReference>
<keyword evidence="2" id="KW-0479">Metal-binding</keyword>
<evidence type="ECO:0000256" key="5">
    <source>
        <dbReference type="ARBA" id="ARBA00023004"/>
    </source>
</evidence>
<proteinExistence type="inferred from homology"/>
<evidence type="ECO:0000256" key="2">
    <source>
        <dbReference type="ARBA" id="ARBA00022723"/>
    </source>
</evidence>
<evidence type="ECO:0000256" key="3">
    <source>
        <dbReference type="ARBA" id="ARBA00022964"/>
    </source>
</evidence>
<gene>
    <name evidence="6" type="ORF">NQ315_010657</name>
</gene>
<evidence type="ECO:0000256" key="1">
    <source>
        <dbReference type="ARBA" id="ARBA00007879"/>
    </source>
</evidence>
<comment type="caution">
    <text evidence="6">The sequence shown here is derived from an EMBL/GenBank/DDBJ whole genome shotgun (WGS) entry which is preliminary data.</text>
</comment>
<protein>
    <submittedName>
        <fullName evidence="6">Uncharacterized protein</fullName>
    </submittedName>
</protein>
<reference evidence="6 7" key="1">
    <citation type="journal article" date="2023" name="Insect Mol. Biol.">
        <title>Genome sequencing provides insights into the evolution of gene families encoding plant cell wall-degrading enzymes in longhorned beetles.</title>
        <authorList>
            <person name="Shin N.R."/>
            <person name="Okamura Y."/>
            <person name="Kirsch R."/>
            <person name="Pauchet Y."/>
        </authorList>
    </citation>
    <scope>NUCLEOTIDE SEQUENCE [LARGE SCALE GENOMIC DNA]</scope>
    <source>
        <strain evidence="6">EAD_L_NR</strain>
    </source>
</reference>
<dbReference type="EMBL" id="JANEYG010000009">
    <property type="protein sequence ID" value="KAJ8921747.1"/>
    <property type="molecule type" value="Genomic_DNA"/>
</dbReference>
<organism evidence="6 7">
    <name type="scientific">Exocentrus adspersus</name>
    <dbReference type="NCBI Taxonomy" id="1586481"/>
    <lineage>
        <taxon>Eukaryota</taxon>
        <taxon>Metazoa</taxon>
        <taxon>Ecdysozoa</taxon>
        <taxon>Arthropoda</taxon>
        <taxon>Hexapoda</taxon>
        <taxon>Insecta</taxon>
        <taxon>Pterygota</taxon>
        <taxon>Neoptera</taxon>
        <taxon>Endopterygota</taxon>
        <taxon>Coleoptera</taxon>
        <taxon>Polyphaga</taxon>
        <taxon>Cucujiformia</taxon>
        <taxon>Chrysomeloidea</taxon>
        <taxon>Cerambycidae</taxon>
        <taxon>Lamiinae</taxon>
        <taxon>Acanthocinini</taxon>
        <taxon>Exocentrus</taxon>
    </lineage>
</organism>
<accession>A0AAV8W604</accession>
<dbReference type="PANTHER" id="PTHR46030">
    <property type="entry name" value="ALPHA-KETOGLUTARATE-DEPENDENT DIOXYGENASE ALKB HOMOLOG 6"/>
    <property type="match status" value="1"/>
</dbReference>
<evidence type="ECO:0000313" key="7">
    <source>
        <dbReference type="Proteomes" id="UP001159042"/>
    </source>
</evidence>
<dbReference type="GO" id="GO:0051213">
    <property type="term" value="F:dioxygenase activity"/>
    <property type="evidence" value="ECO:0007669"/>
    <property type="project" value="UniProtKB-KW"/>
</dbReference>
<name>A0AAV8W604_9CUCU</name>
<evidence type="ECO:0000256" key="4">
    <source>
        <dbReference type="ARBA" id="ARBA00023002"/>
    </source>
</evidence>
<comment type="similarity">
    <text evidence="1">Belongs to the alkB family.</text>
</comment>
<evidence type="ECO:0000313" key="6">
    <source>
        <dbReference type="EMBL" id="KAJ8921747.1"/>
    </source>
</evidence>
<dbReference type="PANTHER" id="PTHR46030:SF1">
    <property type="entry name" value="ALPHA-KETOGLUTARATE-DEPENDENT DIOXYGENASE ALKB HOMOLOG 6"/>
    <property type="match status" value="1"/>
</dbReference>
<dbReference type="AlphaFoldDB" id="A0AAV8W604"/>
<keyword evidence="4" id="KW-0560">Oxidoreductase</keyword>
<sequence length="187" mass="21638">MNLTKYELKNAPSTVYYIPNFITESEEADIIKNVYTVPKPKWTVLSNRRLQDYGGVPHEKGMILERIPSWLQTYTNKIDELNVFEENDERRNKVCDLLLERRSLVIIKDKMYSNYLHSISETTHDVISSTCANLLNCSSKYSVGDTLTRATRISLLTYPISFPLYIFGFRRLALVQAQTNKPYNAKG</sequence>